<reference evidence="1 2" key="1">
    <citation type="journal article" date="2016" name="Front. Microbiol.">
        <title>Genomic Resource of Rice Seed Associated Bacteria.</title>
        <authorList>
            <person name="Midha S."/>
            <person name="Bansal K."/>
            <person name="Sharma S."/>
            <person name="Kumar N."/>
            <person name="Patil P.P."/>
            <person name="Chaudhry V."/>
            <person name="Patil P.B."/>
        </authorList>
    </citation>
    <scope>NUCLEOTIDE SEQUENCE [LARGE SCALE GENOMIC DNA]</scope>
    <source>
        <strain evidence="1 2">NS220</strain>
    </source>
</reference>
<accession>A0A147EUP1</accession>
<gene>
    <name evidence="1" type="ORF">NS220_13475</name>
</gene>
<name>A0A147EUP1_MICTE</name>
<sequence length="173" mass="18513">MTGPDILCLALQPECADLLGDLEPLDESQPSRVWRSIGLPLRRYRALMRRDQEDLLQANPDGEMTAAFRGAGSDAAFLETYLPHIAAEARLTARLTSSAVGRDITATVSLASVVAALSSSVLGIAGIPEGLSVIDEDVAAFTRPRASYRDPVAHRPVPNLVSAYLQAKEKESA</sequence>
<dbReference type="EMBL" id="LDRT01000096">
    <property type="protein sequence ID" value="KTR93126.1"/>
    <property type="molecule type" value="Genomic_DNA"/>
</dbReference>
<protein>
    <submittedName>
        <fullName evidence="1">Uncharacterized protein</fullName>
    </submittedName>
</protein>
<proteinExistence type="predicted"/>
<dbReference type="AlphaFoldDB" id="A0A147EUP1"/>
<comment type="caution">
    <text evidence="1">The sequence shown here is derived from an EMBL/GenBank/DDBJ whole genome shotgun (WGS) entry which is preliminary data.</text>
</comment>
<dbReference type="PATRIC" id="fig|2033.6.peg.4009"/>
<evidence type="ECO:0000313" key="1">
    <source>
        <dbReference type="EMBL" id="KTR93126.1"/>
    </source>
</evidence>
<organism evidence="1 2">
    <name type="scientific">Microbacterium testaceum</name>
    <name type="common">Aureobacterium testaceum</name>
    <name type="synonym">Brevibacterium testaceum</name>
    <dbReference type="NCBI Taxonomy" id="2033"/>
    <lineage>
        <taxon>Bacteria</taxon>
        <taxon>Bacillati</taxon>
        <taxon>Actinomycetota</taxon>
        <taxon>Actinomycetes</taxon>
        <taxon>Micrococcales</taxon>
        <taxon>Microbacteriaceae</taxon>
        <taxon>Microbacterium</taxon>
    </lineage>
</organism>
<evidence type="ECO:0000313" key="2">
    <source>
        <dbReference type="Proteomes" id="UP000075025"/>
    </source>
</evidence>
<dbReference type="Proteomes" id="UP000075025">
    <property type="component" value="Unassembled WGS sequence"/>
</dbReference>